<gene>
    <name evidence="1" type="ORF">Goarm_011841</name>
</gene>
<comment type="caution">
    <text evidence="1">The sequence shown here is derived from an EMBL/GenBank/DDBJ whole genome shotgun (WGS) entry which is preliminary data.</text>
</comment>
<evidence type="ECO:0000313" key="1">
    <source>
        <dbReference type="EMBL" id="MBA0827034.1"/>
    </source>
</evidence>
<dbReference type="AlphaFoldDB" id="A0A7J9IZN9"/>
<sequence>MALDHLHSFHSLPLLNAKLLLNDYGKDTLCNTPESCYNEILSLI</sequence>
<accession>A0A7J9IZN9</accession>
<dbReference type="EMBL" id="JABFAE010000004">
    <property type="protein sequence ID" value="MBA0827034.1"/>
    <property type="molecule type" value="Genomic_DNA"/>
</dbReference>
<protein>
    <submittedName>
        <fullName evidence="1">Uncharacterized protein</fullName>
    </submittedName>
</protein>
<dbReference type="Proteomes" id="UP000593575">
    <property type="component" value="Unassembled WGS sequence"/>
</dbReference>
<evidence type="ECO:0000313" key="2">
    <source>
        <dbReference type="Proteomes" id="UP000593575"/>
    </source>
</evidence>
<organism evidence="1 2">
    <name type="scientific">Gossypium armourianum</name>
    <dbReference type="NCBI Taxonomy" id="34283"/>
    <lineage>
        <taxon>Eukaryota</taxon>
        <taxon>Viridiplantae</taxon>
        <taxon>Streptophyta</taxon>
        <taxon>Embryophyta</taxon>
        <taxon>Tracheophyta</taxon>
        <taxon>Spermatophyta</taxon>
        <taxon>Magnoliopsida</taxon>
        <taxon>eudicotyledons</taxon>
        <taxon>Gunneridae</taxon>
        <taxon>Pentapetalae</taxon>
        <taxon>rosids</taxon>
        <taxon>malvids</taxon>
        <taxon>Malvales</taxon>
        <taxon>Malvaceae</taxon>
        <taxon>Malvoideae</taxon>
        <taxon>Gossypium</taxon>
    </lineage>
</organism>
<reference evidence="1 2" key="1">
    <citation type="journal article" date="2019" name="Genome Biol. Evol.">
        <title>Insights into the evolution of the New World diploid cottons (Gossypium, subgenus Houzingenia) based on genome sequencing.</title>
        <authorList>
            <person name="Grover C.E."/>
            <person name="Arick M.A. 2nd"/>
            <person name="Thrash A."/>
            <person name="Conover J.L."/>
            <person name="Sanders W.S."/>
            <person name="Peterson D.G."/>
            <person name="Frelichowski J.E."/>
            <person name="Scheffler J.A."/>
            <person name="Scheffler B.E."/>
            <person name="Wendel J.F."/>
        </authorList>
    </citation>
    <scope>NUCLEOTIDE SEQUENCE [LARGE SCALE GENOMIC DNA]</scope>
    <source>
        <strain evidence="1">6</strain>
        <tissue evidence="1">Leaf</tissue>
    </source>
</reference>
<keyword evidence="2" id="KW-1185">Reference proteome</keyword>
<proteinExistence type="predicted"/>
<name>A0A7J9IZN9_9ROSI</name>